<dbReference type="Proteomes" id="UP001156694">
    <property type="component" value="Unassembled WGS sequence"/>
</dbReference>
<gene>
    <name evidence="2" type="ORF">GCM10007939_07280</name>
</gene>
<feature type="domain" description="N-acetyltransferase" evidence="1">
    <location>
        <begin position="176"/>
        <end position="335"/>
    </location>
</feature>
<sequence>MMIEIRTDRLLLRSLDNRDATALAHAANDPELSRWIPHIPYPYTLDDAQSFIRNSHHASGPVLGIFLQNTMIGVLSLDGHFGIWLIESHRKQGFASEAAHAFIAAHFARRGDASVHSGYLDGNQPSQAMLENLGFQPCGSHDVTRPNGQIALQRDMILTPEHWRAGYGFPIYTQNLFLRPLAEDDIAELQFIAANAQVAPYLMSVSIPWPKSAVRTWIKQGQPTGKPGFRLGVCLQGGRLIGAIGLGPGAYPSLFYFISEQFWGRGFATESARALLGFAFARYGLDAVQADSFTDNPASMRVLGNLGFEKTGQGTGTSLARLEPAPVNLYRLTRTKFESAS</sequence>
<dbReference type="Gene3D" id="3.40.630.30">
    <property type="match status" value="2"/>
</dbReference>
<dbReference type="PANTHER" id="PTHR43792">
    <property type="entry name" value="GNAT FAMILY, PUTATIVE (AFU_ORTHOLOGUE AFUA_3G00765)-RELATED-RELATED"/>
    <property type="match status" value="1"/>
</dbReference>
<organism evidence="2 3">
    <name type="scientific">Amylibacter marinus</name>
    <dbReference type="NCBI Taxonomy" id="1475483"/>
    <lineage>
        <taxon>Bacteria</taxon>
        <taxon>Pseudomonadati</taxon>
        <taxon>Pseudomonadota</taxon>
        <taxon>Alphaproteobacteria</taxon>
        <taxon>Rhodobacterales</taxon>
        <taxon>Paracoccaceae</taxon>
        <taxon>Amylibacter</taxon>
    </lineage>
</organism>
<dbReference type="EMBL" id="BSNN01000002">
    <property type="protein sequence ID" value="GLQ34445.1"/>
    <property type="molecule type" value="Genomic_DNA"/>
</dbReference>
<dbReference type="InterPro" id="IPR000182">
    <property type="entry name" value="GNAT_dom"/>
</dbReference>
<reference evidence="3" key="1">
    <citation type="journal article" date="2019" name="Int. J. Syst. Evol. Microbiol.">
        <title>The Global Catalogue of Microorganisms (GCM) 10K type strain sequencing project: providing services to taxonomists for standard genome sequencing and annotation.</title>
        <authorList>
            <consortium name="The Broad Institute Genomics Platform"/>
            <consortium name="The Broad Institute Genome Sequencing Center for Infectious Disease"/>
            <person name="Wu L."/>
            <person name="Ma J."/>
        </authorList>
    </citation>
    <scope>NUCLEOTIDE SEQUENCE [LARGE SCALE GENOMIC DNA]</scope>
    <source>
        <strain evidence="3">NBRC 110140</strain>
    </source>
</reference>
<dbReference type="Pfam" id="PF13302">
    <property type="entry name" value="Acetyltransf_3"/>
    <property type="match status" value="2"/>
</dbReference>
<dbReference type="RefSeq" id="WP_284376205.1">
    <property type="nucleotide sequence ID" value="NZ_BSNN01000002.1"/>
</dbReference>
<dbReference type="InterPro" id="IPR051531">
    <property type="entry name" value="N-acetyltransferase"/>
</dbReference>
<protein>
    <recommendedName>
        <fullName evidence="1">N-acetyltransferase domain-containing protein</fullName>
    </recommendedName>
</protein>
<name>A0ABQ5VSP0_9RHOB</name>
<comment type="caution">
    <text evidence="2">The sequence shown here is derived from an EMBL/GenBank/DDBJ whole genome shotgun (WGS) entry which is preliminary data.</text>
</comment>
<dbReference type="PROSITE" id="PS51186">
    <property type="entry name" value="GNAT"/>
    <property type="match status" value="2"/>
</dbReference>
<dbReference type="InterPro" id="IPR016181">
    <property type="entry name" value="Acyl_CoA_acyltransferase"/>
</dbReference>
<evidence type="ECO:0000313" key="2">
    <source>
        <dbReference type="EMBL" id="GLQ34445.1"/>
    </source>
</evidence>
<accession>A0ABQ5VSP0</accession>
<dbReference type="SUPFAM" id="SSF55729">
    <property type="entry name" value="Acyl-CoA N-acyltransferases (Nat)"/>
    <property type="match status" value="2"/>
</dbReference>
<proteinExistence type="predicted"/>
<feature type="domain" description="N-acetyltransferase" evidence="1">
    <location>
        <begin position="15"/>
        <end position="161"/>
    </location>
</feature>
<evidence type="ECO:0000259" key="1">
    <source>
        <dbReference type="PROSITE" id="PS51186"/>
    </source>
</evidence>
<keyword evidence="3" id="KW-1185">Reference proteome</keyword>
<evidence type="ECO:0000313" key="3">
    <source>
        <dbReference type="Proteomes" id="UP001156694"/>
    </source>
</evidence>
<dbReference type="PANTHER" id="PTHR43792:SF16">
    <property type="entry name" value="N-ACETYLTRANSFERASE DOMAIN-CONTAINING PROTEIN"/>
    <property type="match status" value="1"/>
</dbReference>